<reference evidence="5" key="1">
    <citation type="submission" date="2016-04" db="UniProtKB">
        <authorList>
            <consortium name="WormBaseParasite"/>
        </authorList>
    </citation>
    <scope>IDENTIFICATION</scope>
</reference>
<evidence type="ECO:0000313" key="4">
    <source>
        <dbReference type="Proteomes" id="UP000274131"/>
    </source>
</evidence>
<dbReference type="AlphaFoldDB" id="A0A0N4VDR0"/>
<keyword evidence="4" id="KW-1185">Reference proteome</keyword>
<dbReference type="CDD" id="cd00590">
    <property type="entry name" value="RRM_SF"/>
    <property type="match status" value="1"/>
</dbReference>
<feature type="compositionally biased region" description="Basic and acidic residues" evidence="1">
    <location>
        <begin position="135"/>
        <end position="169"/>
    </location>
</feature>
<protein>
    <submittedName>
        <fullName evidence="5">RRM domain-containing protein</fullName>
    </submittedName>
</protein>
<accession>A0A0N4VDR0</accession>
<dbReference type="SUPFAM" id="SSF54928">
    <property type="entry name" value="RNA-binding domain, RBD"/>
    <property type="match status" value="1"/>
</dbReference>
<keyword evidence="2" id="KW-1133">Transmembrane helix</keyword>
<sequence>MKSNSAAWFLPLTRVSTALRATSMRDFTSGAALVHKVSESAILIAHDCSVKVLTYKEEQLKVFTNGKRKDVIGFSSRRSAKKAIEKMSGKQIDGQTVQVAAAEKEESKSESTKEKADHPSEERSISRSKSPSSASEEKDKHETKQSDESDKKSDVQEDKQSSENGDAAHPETNGTSRKRLGNDDDRNEDEEDAGDEPEVKKKKQEHKEDAGEYVVILILQLLIKLVLDGCLIGILKSARRGWDCSVLRFLEKGRRRAMLVVGGMSACLALSGGAFEWLEKLVLALHQTWSWGGGVMFRGTGICGFRFACGAGVCSGFVTIFCSGQGRFGDMCLLLGAEWPTIGEVMTDFGGGRLGHLMVFEGCGFNGAVVSGRLLLPESLELFRTGKILKTGMMDEFISVRAMVKIWPFAATGVGLT</sequence>
<feature type="region of interest" description="Disordered" evidence="1">
    <location>
        <begin position="85"/>
        <end position="205"/>
    </location>
</feature>
<keyword evidence="2" id="KW-0472">Membrane</keyword>
<name>A0A0N4VDR0_ENTVE</name>
<feature type="transmembrane region" description="Helical" evidence="2">
    <location>
        <begin position="256"/>
        <end position="275"/>
    </location>
</feature>
<evidence type="ECO:0000256" key="2">
    <source>
        <dbReference type="SAM" id="Phobius"/>
    </source>
</evidence>
<feature type="compositionally biased region" description="Basic and acidic residues" evidence="1">
    <location>
        <begin position="102"/>
        <end position="125"/>
    </location>
</feature>
<dbReference type="Gene3D" id="3.30.70.330">
    <property type="match status" value="1"/>
</dbReference>
<evidence type="ECO:0000313" key="5">
    <source>
        <dbReference type="WBParaSite" id="EVEC_0000875301-mRNA-1"/>
    </source>
</evidence>
<dbReference type="Proteomes" id="UP000274131">
    <property type="component" value="Unassembled WGS sequence"/>
</dbReference>
<proteinExistence type="predicted"/>
<dbReference type="InterPro" id="IPR012677">
    <property type="entry name" value="Nucleotide-bd_a/b_plait_sf"/>
</dbReference>
<feature type="transmembrane region" description="Helical" evidence="2">
    <location>
        <begin position="213"/>
        <end position="235"/>
    </location>
</feature>
<keyword evidence="2" id="KW-0812">Transmembrane</keyword>
<dbReference type="OrthoDB" id="5877997at2759"/>
<organism evidence="5">
    <name type="scientific">Enterobius vermicularis</name>
    <name type="common">Human pinworm</name>
    <dbReference type="NCBI Taxonomy" id="51028"/>
    <lineage>
        <taxon>Eukaryota</taxon>
        <taxon>Metazoa</taxon>
        <taxon>Ecdysozoa</taxon>
        <taxon>Nematoda</taxon>
        <taxon>Chromadorea</taxon>
        <taxon>Rhabditida</taxon>
        <taxon>Spirurina</taxon>
        <taxon>Oxyuridomorpha</taxon>
        <taxon>Oxyuroidea</taxon>
        <taxon>Oxyuridae</taxon>
        <taxon>Enterobius</taxon>
    </lineage>
</organism>
<reference evidence="3 4" key="2">
    <citation type="submission" date="2018-10" db="EMBL/GenBank/DDBJ databases">
        <authorList>
            <consortium name="Pathogen Informatics"/>
        </authorList>
    </citation>
    <scope>NUCLEOTIDE SEQUENCE [LARGE SCALE GENOMIC DNA]</scope>
</reference>
<dbReference type="InterPro" id="IPR035979">
    <property type="entry name" value="RBD_domain_sf"/>
</dbReference>
<dbReference type="GO" id="GO:0003676">
    <property type="term" value="F:nucleic acid binding"/>
    <property type="evidence" value="ECO:0007669"/>
    <property type="project" value="InterPro"/>
</dbReference>
<dbReference type="EMBL" id="UXUI01009327">
    <property type="protein sequence ID" value="VDD93486.1"/>
    <property type="molecule type" value="Genomic_DNA"/>
</dbReference>
<evidence type="ECO:0000313" key="3">
    <source>
        <dbReference type="EMBL" id="VDD93486.1"/>
    </source>
</evidence>
<gene>
    <name evidence="3" type="ORF">EVEC_LOCUS8237</name>
</gene>
<evidence type="ECO:0000256" key="1">
    <source>
        <dbReference type="SAM" id="MobiDB-lite"/>
    </source>
</evidence>
<dbReference type="WBParaSite" id="EVEC_0000875301-mRNA-1">
    <property type="protein sequence ID" value="EVEC_0000875301-mRNA-1"/>
    <property type="gene ID" value="EVEC_0000875301"/>
</dbReference>
<feature type="transmembrane region" description="Helical" evidence="2">
    <location>
        <begin position="295"/>
        <end position="321"/>
    </location>
</feature>
<feature type="compositionally biased region" description="Acidic residues" evidence="1">
    <location>
        <begin position="185"/>
        <end position="196"/>
    </location>
</feature>